<proteinExistence type="predicted"/>
<dbReference type="OrthoDB" id="4457531at2759"/>
<protein>
    <recommendedName>
        <fullName evidence="3">MACPF domain-containing protein</fullName>
    </recommendedName>
</protein>
<dbReference type="Proteomes" id="UP000730481">
    <property type="component" value="Unassembled WGS sequence"/>
</dbReference>
<dbReference type="AlphaFoldDB" id="A0A9P5DRX7"/>
<comment type="caution">
    <text evidence="1">The sequence shown here is derived from an EMBL/GenBank/DDBJ whole genome shotgun (WGS) entry which is preliminary data.</text>
</comment>
<accession>A0A9P5DRX7</accession>
<keyword evidence="2" id="KW-1185">Reference proteome</keyword>
<reference evidence="1" key="1">
    <citation type="journal article" date="2017" name="Mycologia">
        <title>Fusarium algeriense, sp. nov., a novel toxigenic crown rot pathogen of durum wheat from Algeria is nested in the Fusarium burgessii species complex.</title>
        <authorList>
            <person name="Laraba I."/>
            <person name="Keddad A."/>
            <person name="Boureghda H."/>
            <person name="Abdallah N."/>
            <person name="Vaughan M.M."/>
            <person name="Proctor R.H."/>
            <person name="Busman M."/>
            <person name="O'Donnell K."/>
        </authorList>
    </citation>
    <scope>NUCLEOTIDE SEQUENCE</scope>
    <source>
        <strain evidence="1">NRRL 25174</strain>
    </source>
</reference>
<evidence type="ECO:0008006" key="3">
    <source>
        <dbReference type="Google" id="ProtNLM"/>
    </source>
</evidence>
<organism evidence="1 2">
    <name type="scientific">Fusarium beomiforme</name>
    <dbReference type="NCBI Taxonomy" id="44412"/>
    <lineage>
        <taxon>Eukaryota</taxon>
        <taxon>Fungi</taxon>
        <taxon>Dikarya</taxon>
        <taxon>Ascomycota</taxon>
        <taxon>Pezizomycotina</taxon>
        <taxon>Sordariomycetes</taxon>
        <taxon>Hypocreomycetidae</taxon>
        <taxon>Hypocreales</taxon>
        <taxon>Nectriaceae</taxon>
        <taxon>Fusarium</taxon>
        <taxon>Fusarium burgessii species complex</taxon>
    </lineage>
</organism>
<evidence type="ECO:0000313" key="1">
    <source>
        <dbReference type="EMBL" id="KAF4334946.1"/>
    </source>
</evidence>
<name>A0A9P5DRX7_9HYPO</name>
<gene>
    <name evidence="1" type="ORF">FBEOM_11203</name>
</gene>
<sequence>MDLEESFPQDPWLPSLRYAACSLIPFSLPWGPREIKIGTGFHSNKAQTDDPFATECAFVRDSIQTTPLKYRSGSNGVYTHNESSFGSHSRDHMEFSLGASASVAVVKVSGQARFEENAVNNSDGIKCSLSGKLHAGIIEFADLPPFCSGARDALRREGMYQEGELFEKKYGDYFVSALRIGAANATELSAGSSSKFSSESKAWSITVTVKVLCWSASVTKSDSSFESSAKSSATIKFNGYDTLSLTQAAEHGDNPDAHQNIIARANGNLGKGKLLQGRLKEQIYRSKLYDGCSVSHDQIKALLASGLVVEIQLMPFAKLREYISLRGRN</sequence>
<evidence type="ECO:0000313" key="2">
    <source>
        <dbReference type="Proteomes" id="UP000730481"/>
    </source>
</evidence>
<dbReference type="EMBL" id="PVQB02000611">
    <property type="protein sequence ID" value="KAF4334946.1"/>
    <property type="molecule type" value="Genomic_DNA"/>
</dbReference>
<reference evidence="1" key="2">
    <citation type="submission" date="2020-02" db="EMBL/GenBank/DDBJ databases">
        <title>Identification and distribution of gene clusters putatively required for synthesis of sphingolipid metabolism inhibitors in phylogenetically diverse species of the filamentous fungus Fusarium.</title>
        <authorList>
            <person name="Kim H.-S."/>
            <person name="Busman M."/>
            <person name="Brown D.W."/>
            <person name="Divon H."/>
            <person name="Uhlig S."/>
            <person name="Proctor R.H."/>
        </authorList>
    </citation>
    <scope>NUCLEOTIDE SEQUENCE</scope>
    <source>
        <strain evidence="1">NRRL 25174</strain>
    </source>
</reference>